<dbReference type="KEGG" id="mis:MICPUN_64308"/>
<feature type="compositionally biased region" description="Basic and acidic residues" evidence="1">
    <location>
        <begin position="220"/>
        <end position="249"/>
    </location>
</feature>
<dbReference type="Pfam" id="PF10294">
    <property type="entry name" value="Methyltransf_16"/>
    <property type="match status" value="1"/>
</dbReference>
<evidence type="ECO:0000256" key="1">
    <source>
        <dbReference type="SAM" id="MobiDB-lite"/>
    </source>
</evidence>
<feature type="region of interest" description="Disordered" evidence="1">
    <location>
        <begin position="379"/>
        <end position="399"/>
    </location>
</feature>
<name>C1EHQ5_MICCC</name>
<accession>C1EHQ5</accession>
<dbReference type="Proteomes" id="UP000002009">
    <property type="component" value="Chromosome 15"/>
</dbReference>
<dbReference type="Gene3D" id="3.40.50.150">
    <property type="entry name" value="Vaccinia Virus protein VP39"/>
    <property type="match status" value="1"/>
</dbReference>
<gene>
    <name evidence="2" type="ORF">MICPUN_64308</name>
</gene>
<dbReference type="SUPFAM" id="SSF53335">
    <property type="entry name" value="S-adenosyl-L-methionine-dependent methyltransferases"/>
    <property type="match status" value="1"/>
</dbReference>
<keyword evidence="3" id="KW-1185">Reference proteome</keyword>
<sequence>MATPPPRLHLVHFSVDAADEDRDDDDERTTERKGPHTQCALLWCDEATARDPPSGCVPVDPVAGLASLGPGYRGVRGAEAVAALVGACASAAHVVPDATQRSKPDEELRIITPSPSSSSSEPLAVSPSAMSLCVRVAAALGDDDGWRPTRVCELGSGTGAAGLLVARMLTSTRGARELGARPLVLLTDRDTAALEVIASNVRLNARGWARCVPQRLQWDRRDERSRATRRAAEDDRIPLHDQTHSKHSDALGGSSSGVPPPAPFDLVLASDVLRGSRVDDVHHLLDTATELLSGARRGARLVLSHPVVTDAVSFEHANPSSARVTKTELTHLDFVDDDDDFVDGEYGDVGADEGHDDALDAFVAAARARGFAVREWFPETETKSQKPKPKPFLAKNQKPKRARTFDVYLPGACPGAHLAGYVDVVAQRAVDMRREEDRGLRALMRERYARGWTPPPSPPVPTMEPPARSSSSIGTEAAALGRDGDGDGDGDGGKMSAGSKQSSPGKRKKGGFCVVS</sequence>
<dbReference type="EMBL" id="CP001333">
    <property type="protein sequence ID" value="ACO67548.1"/>
    <property type="molecule type" value="Genomic_DNA"/>
</dbReference>
<proteinExistence type="predicted"/>
<dbReference type="PANTHER" id="PTHR14614">
    <property type="entry name" value="HEPATOCELLULAR CARCINOMA-ASSOCIATED ANTIGEN"/>
    <property type="match status" value="1"/>
</dbReference>
<dbReference type="AlphaFoldDB" id="C1EHQ5"/>
<feature type="region of interest" description="Disordered" evidence="1">
    <location>
        <begin position="1"/>
        <end position="37"/>
    </location>
</feature>
<organism evidence="2 3">
    <name type="scientific">Micromonas commoda (strain RCC299 / NOUM17 / CCMP2709)</name>
    <name type="common">Picoplanktonic green alga</name>
    <dbReference type="NCBI Taxonomy" id="296587"/>
    <lineage>
        <taxon>Eukaryota</taxon>
        <taxon>Viridiplantae</taxon>
        <taxon>Chlorophyta</taxon>
        <taxon>Mamiellophyceae</taxon>
        <taxon>Mamiellales</taxon>
        <taxon>Mamiellaceae</taxon>
        <taxon>Micromonas</taxon>
    </lineage>
</organism>
<dbReference type="InterPro" id="IPR019410">
    <property type="entry name" value="Methyltransf_16"/>
</dbReference>
<dbReference type="InterPro" id="IPR029063">
    <property type="entry name" value="SAM-dependent_MTases_sf"/>
</dbReference>
<reference evidence="2 3" key="1">
    <citation type="journal article" date="2009" name="Science">
        <title>Green evolution and dynamic adaptations revealed by genomes of the marine picoeukaryotes Micromonas.</title>
        <authorList>
            <person name="Worden A.Z."/>
            <person name="Lee J.H."/>
            <person name="Mock T."/>
            <person name="Rouze P."/>
            <person name="Simmons M.P."/>
            <person name="Aerts A.L."/>
            <person name="Allen A.E."/>
            <person name="Cuvelier M.L."/>
            <person name="Derelle E."/>
            <person name="Everett M.V."/>
            <person name="Foulon E."/>
            <person name="Grimwood J."/>
            <person name="Gundlach H."/>
            <person name="Henrissat B."/>
            <person name="Napoli C."/>
            <person name="McDonald S.M."/>
            <person name="Parker M.S."/>
            <person name="Rombauts S."/>
            <person name="Salamov A."/>
            <person name="Von Dassow P."/>
            <person name="Badger J.H."/>
            <person name="Coutinho P.M."/>
            <person name="Demir E."/>
            <person name="Dubchak I."/>
            <person name="Gentemann C."/>
            <person name="Eikrem W."/>
            <person name="Gready J.E."/>
            <person name="John U."/>
            <person name="Lanier W."/>
            <person name="Lindquist E.A."/>
            <person name="Lucas S."/>
            <person name="Mayer K.F."/>
            <person name="Moreau H."/>
            <person name="Not F."/>
            <person name="Otillar R."/>
            <person name="Panaud O."/>
            <person name="Pangilinan J."/>
            <person name="Paulsen I."/>
            <person name="Piegu B."/>
            <person name="Poliakov A."/>
            <person name="Robbens S."/>
            <person name="Schmutz J."/>
            <person name="Toulza E."/>
            <person name="Wyss T."/>
            <person name="Zelensky A."/>
            <person name="Zhou K."/>
            <person name="Armbrust E.V."/>
            <person name="Bhattacharya D."/>
            <person name="Goodenough U.W."/>
            <person name="Van de Peer Y."/>
            <person name="Grigoriev I.V."/>
        </authorList>
    </citation>
    <scope>NUCLEOTIDE SEQUENCE [LARGE SCALE GENOMIC DNA]</scope>
    <source>
        <strain evidence="3">RCC299 / NOUM17</strain>
    </source>
</reference>
<evidence type="ECO:0000313" key="3">
    <source>
        <dbReference type="Proteomes" id="UP000002009"/>
    </source>
</evidence>
<feature type="compositionally biased region" description="Pro residues" evidence="1">
    <location>
        <begin position="453"/>
        <end position="464"/>
    </location>
</feature>
<dbReference type="GeneID" id="8249398"/>
<feature type="region of interest" description="Disordered" evidence="1">
    <location>
        <begin position="450"/>
        <end position="516"/>
    </location>
</feature>
<evidence type="ECO:0008006" key="4">
    <source>
        <dbReference type="Google" id="ProtNLM"/>
    </source>
</evidence>
<dbReference type="InParanoid" id="C1EHQ5"/>
<evidence type="ECO:0000313" key="2">
    <source>
        <dbReference type="EMBL" id="ACO67548.1"/>
    </source>
</evidence>
<feature type="compositionally biased region" description="Acidic residues" evidence="1">
    <location>
        <begin position="17"/>
        <end position="28"/>
    </location>
</feature>
<protein>
    <recommendedName>
        <fullName evidence="4">Methyltransferase</fullName>
    </recommendedName>
</protein>
<dbReference type="RefSeq" id="XP_002506290.1">
    <property type="nucleotide sequence ID" value="XM_002506244.1"/>
</dbReference>
<feature type="region of interest" description="Disordered" evidence="1">
    <location>
        <begin position="220"/>
        <end position="258"/>
    </location>
</feature>